<dbReference type="Pfam" id="PF00563">
    <property type="entry name" value="EAL"/>
    <property type="match status" value="1"/>
</dbReference>
<dbReference type="InterPro" id="IPR000014">
    <property type="entry name" value="PAS"/>
</dbReference>
<dbReference type="SUPFAM" id="SSF141868">
    <property type="entry name" value="EAL domain-like"/>
    <property type="match status" value="1"/>
</dbReference>
<keyword evidence="4" id="KW-1185">Reference proteome</keyword>
<evidence type="ECO:0000313" key="3">
    <source>
        <dbReference type="EMBL" id="RKT46203.1"/>
    </source>
</evidence>
<dbReference type="SMART" id="SM00052">
    <property type="entry name" value="EAL"/>
    <property type="match status" value="1"/>
</dbReference>
<evidence type="ECO:0000259" key="2">
    <source>
        <dbReference type="PROSITE" id="PS50883"/>
    </source>
</evidence>
<evidence type="ECO:0000313" key="4">
    <source>
        <dbReference type="Proteomes" id="UP000274556"/>
    </source>
</evidence>
<evidence type="ECO:0000259" key="1">
    <source>
        <dbReference type="PROSITE" id="PS50112"/>
    </source>
</evidence>
<dbReference type="Proteomes" id="UP000274556">
    <property type="component" value="Unassembled WGS sequence"/>
</dbReference>
<dbReference type="PROSITE" id="PS50112">
    <property type="entry name" value="PAS"/>
    <property type="match status" value="1"/>
</dbReference>
<dbReference type="Gene3D" id="3.30.450.20">
    <property type="entry name" value="PAS domain"/>
    <property type="match status" value="1"/>
</dbReference>
<feature type="domain" description="PAS" evidence="1">
    <location>
        <begin position="164"/>
        <end position="214"/>
    </location>
</feature>
<dbReference type="InterPro" id="IPR035965">
    <property type="entry name" value="PAS-like_dom_sf"/>
</dbReference>
<dbReference type="SMART" id="SM00267">
    <property type="entry name" value="GGDEF"/>
    <property type="match status" value="1"/>
</dbReference>
<dbReference type="OrthoDB" id="7052318at2"/>
<comment type="caution">
    <text evidence="3">The sequence shown here is derived from an EMBL/GenBank/DDBJ whole genome shotgun (WGS) entry which is preliminary data.</text>
</comment>
<proteinExistence type="predicted"/>
<dbReference type="Pfam" id="PF00990">
    <property type="entry name" value="GGDEF"/>
    <property type="match status" value="1"/>
</dbReference>
<dbReference type="InterPro" id="IPR000160">
    <property type="entry name" value="GGDEF_dom"/>
</dbReference>
<dbReference type="InterPro" id="IPR050706">
    <property type="entry name" value="Cyclic-di-GMP_PDE-like"/>
</dbReference>
<dbReference type="GO" id="GO:0071111">
    <property type="term" value="F:cyclic-guanylate-specific phosphodiesterase activity"/>
    <property type="evidence" value="ECO:0007669"/>
    <property type="project" value="InterPro"/>
</dbReference>
<dbReference type="InterPro" id="IPR029787">
    <property type="entry name" value="Nucleotide_cyclase"/>
</dbReference>
<dbReference type="SMART" id="SM00091">
    <property type="entry name" value="PAS"/>
    <property type="match status" value="1"/>
</dbReference>
<protein>
    <submittedName>
        <fullName evidence="3">Diguanylate cyclase/phosphodiesterase</fullName>
    </submittedName>
</protein>
<dbReference type="RefSeq" id="WP_120798361.1">
    <property type="nucleotide sequence ID" value="NZ_RBXL01000001.1"/>
</dbReference>
<dbReference type="InterPro" id="IPR035919">
    <property type="entry name" value="EAL_sf"/>
</dbReference>
<dbReference type="EMBL" id="RBXL01000001">
    <property type="protein sequence ID" value="RKT46203.1"/>
    <property type="molecule type" value="Genomic_DNA"/>
</dbReference>
<accession>A0A495VC45</accession>
<gene>
    <name evidence="3" type="ORF">BDD21_3704</name>
</gene>
<dbReference type="PROSITE" id="PS50883">
    <property type="entry name" value="EAL"/>
    <property type="match status" value="1"/>
</dbReference>
<dbReference type="SUPFAM" id="SSF55073">
    <property type="entry name" value="Nucleotide cyclase"/>
    <property type="match status" value="1"/>
</dbReference>
<dbReference type="Gene3D" id="3.30.70.270">
    <property type="match status" value="1"/>
</dbReference>
<dbReference type="PANTHER" id="PTHR33121:SF23">
    <property type="entry name" value="CYCLIC DI-GMP PHOSPHODIESTERASE PDEB"/>
    <property type="match status" value="1"/>
</dbReference>
<dbReference type="CDD" id="cd00130">
    <property type="entry name" value="PAS"/>
    <property type="match status" value="1"/>
</dbReference>
<reference evidence="3 4" key="1">
    <citation type="submission" date="2018-10" db="EMBL/GenBank/DDBJ databases">
        <title>Genomic Encyclopedia of Archaeal and Bacterial Type Strains, Phase II (KMG-II): from individual species to whole genera.</title>
        <authorList>
            <person name="Goeker M."/>
        </authorList>
    </citation>
    <scope>NUCLEOTIDE SEQUENCE [LARGE SCALE GENOMIC DNA]</scope>
    <source>
        <strain evidence="3 4">DSM 235</strain>
    </source>
</reference>
<sequence>MSAQPQLLALLLLTTDTVAAERLVERLRAAGLAARALVTARSDRLNDLLARRAFDMILWWRHDEDLELADAIRRRGERAAETPLIMIAAGGPSPEDVLEAQRFGARGLLALGEEEQLLWAIRREAGDLRQRRRARELAIRLKQCERRSRELIDHTGAAIAFVQQGLHLYANSTYLALLGYPSLDEIQAIALLDLVDPSQRDAVRDLLQSAERTAQTEPVEITTRLRSSRGRGFEARLSAAHAVLDDEPCLRLILDPVQQCGERVKGGDMASDIAAARTAFFEEIETRLGPDRSVPLPFAVFFIRLRRHSELLRDLGLTHGLDIVDGFGPVLASVAVQACALTRISDDGFAMIIDGLDEKEAEALAEHIREHARLPQRLATTGHIAPDCDIGYYLVKGRAAAAQDILNAAHRLCVYSAASPGDCAGGMQTPTSLAARTKQTAVDGDTEVADKIATALGNEQFKLVYQPIISLMGDNQENYSVLVRLLDENGELLEAKDFIGAAIRRGLIEEIDKWAIRDAVRVLAEQRKAGHNLRFLINLAEDTFRNPSIILHICDCLREFDVRGNWLAFQFQEELVAENLASLGKLIDALKQIKCRVAINRFGATNRSEMILQALPVDFVVLMPDFARALAEDPVKQQRLMSIANLAREFNVKSVVTGVEDARALTVLWTAGVDYVQGNFLQRPSPTLDIQP</sequence>
<dbReference type="NCBIfam" id="TIGR00229">
    <property type="entry name" value="sensory_box"/>
    <property type="match status" value="1"/>
</dbReference>
<feature type="domain" description="EAL" evidence="2">
    <location>
        <begin position="445"/>
        <end position="692"/>
    </location>
</feature>
<dbReference type="PANTHER" id="PTHR33121">
    <property type="entry name" value="CYCLIC DI-GMP PHOSPHODIESTERASE PDEF"/>
    <property type="match status" value="1"/>
</dbReference>
<name>A0A495VC45_9GAMM</name>
<dbReference type="Gene3D" id="3.20.20.450">
    <property type="entry name" value="EAL domain"/>
    <property type="match status" value="1"/>
</dbReference>
<dbReference type="AlphaFoldDB" id="A0A495VC45"/>
<dbReference type="CDD" id="cd01948">
    <property type="entry name" value="EAL"/>
    <property type="match status" value="1"/>
</dbReference>
<organism evidence="3 4">
    <name type="scientific">Thiocapsa rosea</name>
    <dbReference type="NCBI Taxonomy" id="69360"/>
    <lineage>
        <taxon>Bacteria</taxon>
        <taxon>Pseudomonadati</taxon>
        <taxon>Pseudomonadota</taxon>
        <taxon>Gammaproteobacteria</taxon>
        <taxon>Chromatiales</taxon>
        <taxon>Chromatiaceae</taxon>
        <taxon>Thiocapsa</taxon>
    </lineage>
</organism>
<dbReference type="InterPro" id="IPR043128">
    <property type="entry name" value="Rev_trsase/Diguanyl_cyclase"/>
</dbReference>
<dbReference type="SUPFAM" id="SSF55785">
    <property type="entry name" value="PYP-like sensor domain (PAS domain)"/>
    <property type="match status" value="1"/>
</dbReference>
<dbReference type="InterPro" id="IPR001633">
    <property type="entry name" value="EAL_dom"/>
</dbReference>